<dbReference type="InterPro" id="IPR042274">
    <property type="entry name" value="YycH/YycI_2"/>
</dbReference>
<keyword evidence="3" id="KW-1185">Reference proteome</keyword>
<protein>
    <submittedName>
        <fullName evidence="2">Two-component signal transduction system YycFG, regulatory protein YycH</fullName>
    </submittedName>
</protein>
<dbReference type="Proteomes" id="UP000198642">
    <property type="component" value="Unassembled WGS sequence"/>
</dbReference>
<dbReference type="STRING" id="237679.SAMN04488072_11451"/>
<reference evidence="2 3" key="1">
    <citation type="submission" date="2016-10" db="EMBL/GenBank/DDBJ databases">
        <authorList>
            <person name="de Groot N.N."/>
        </authorList>
    </citation>
    <scope>NUCLEOTIDE SEQUENCE [LARGE SCALE GENOMIC DNA]</scope>
    <source>
        <strain evidence="2 3">CGMCC 1.3702</strain>
    </source>
</reference>
<sequence length="436" mass="50134">MQFETVKSFLLCVLVGISLLLTFALWSYKPDIERFTEDVVEDSTDLGGTEETMDSLVAPASIIFSNGDNYFGFTDPNDRKSLYEDIQSWSLYDFRTTSSNGPPSETNQVEIVFPDSIPMALAGNLFKVNGDVNFPEWGFERIFITFNQDTNSMNMIFLSENGDQQATAVVNNSEKHERLWEYLTTYEGLSEFSRVETAGRTFYVPSNRVEVSTKSIAVQSINSRHMVDALFTNSDLVSRNRVSENEIYFTDSARGIMRVYPNRRTMEFQNPLETSYEQMDPVELLKQSSANINDHRGWTDDYHLMDLNINGSANTVSYQMYYEGYPIFGNNYSSIIEQQYRAEVLYQYNRPLFDLGNYLGEDDSSELMSGSEVIDHLENSSDYDMEKVYDIKVGYDLTYQSDADAITLDPSWFMDYNGSWQKIDFQDDSQQHREGT</sequence>
<dbReference type="CDD" id="cd15787">
    <property type="entry name" value="YycH_N"/>
    <property type="match status" value="1"/>
</dbReference>
<organism evidence="2 3">
    <name type="scientific">Lentibacillus halodurans</name>
    <dbReference type="NCBI Taxonomy" id="237679"/>
    <lineage>
        <taxon>Bacteria</taxon>
        <taxon>Bacillati</taxon>
        <taxon>Bacillota</taxon>
        <taxon>Bacilli</taxon>
        <taxon>Bacillales</taxon>
        <taxon>Bacillaceae</taxon>
        <taxon>Lentibacillus</taxon>
    </lineage>
</organism>
<accession>A0A1I0ZX29</accession>
<dbReference type="RefSeq" id="WP_090240316.1">
    <property type="nucleotide sequence ID" value="NZ_FOJW01000014.1"/>
</dbReference>
<dbReference type="InterPro" id="IPR009996">
    <property type="entry name" value="YycH"/>
</dbReference>
<dbReference type="Gene3D" id="3.30.310.160">
    <property type="entry name" value="YycH protein, domain 2"/>
    <property type="match status" value="1"/>
</dbReference>
<evidence type="ECO:0000259" key="1">
    <source>
        <dbReference type="Pfam" id="PF07435"/>
    </source>
</evidence>
<dbReference type="OrthoDB" id="2382185at2"/>
<dbReference type="Pfam" id="PF07435">
    <property type="entry name" value="YycH"/>
    <property type="match status" value="1"/>
</dbReference>
<evidence type="ECO:0000313" key="2">
    <source>
        <dbReference type="EMBL" id="SFB30151.1"/>
    </source>
</evidence>
<name>A0A1I0ZX29_9BACI</name>
<proteinExistence type="predicted"/>
<gene>
    <name evidence="2" type="ORF">SAMN04488072_11451</name>
</gene>
<dbReference type="EMBL" id="FOJW01000014">
    <property type="protein sequence ID" value="SFB30151.1"/>
    <property type="molecule type" value="Genomic_DNA"/>
</dbReference>
<feature type="domain" description="Regulatory protein YycH" evidence="1">
    <location>
        <begin position="4"/>
        <end position="427"/>
    </location>
</feature>
<evidence type="ECO:0000313" key="3">
    <source>
        <dbReference type="Proteomes" id="UP000198642"/>
    </source>
</evidence>
<dbReference type="Gene3D" id="3.10.450.310">
    <property type="match status" value="1"/>
</dbReference>
<dbReference type="AlphaFoldDB" id="A0A1I0ZX29"/>